<keyword evidence="1" id="KW-0560">Oxidoreductase</keyword>
<dbReference type="EMBL" id="BAAANY010000001">
    <property type="protein sequence ID" value="GAA1656828.1"/>
    <property type="molecule type" value="Genomic_DNA"/>
</dbReference>
<dbReference type="PANTHER" id="PTHR43539">
    <property type="entry name" value="FLAVIN-BINDING MONOOXYGENASE-LIKE PROTEIN (AFU_ORTHOLOGUE AFUA_4G09220)"/>
    <property type="match status" value="1"/>
</dbReference>
<dbReference type="InterPro" id="IPR036188">
    <property type="entry name" value="FAD/NAD-bd_sf"/>
</dbReference>
<evidence type="ECO:0000256" key="1">
    <source>
        <dbReference type="ARBA" id="ARBA00023002"/>
    </source>
</evidence>
<comment type="caution">
    <text evidence="2">The sequence shown here is derived from an EMBL/GenBank/DDBJ whole genome shotgun (WGS) entry which is preliminary data.</text>
</comment>
<dbReference type="Gene3D" id="3.50.50.60">
    <property type="entry name" value="FAD/NAD(P)-binding domain"/>
    <property type="match status" value="1"/>
</dbReference>
<organism evidence="2 3">
    <name type="scientific">Fodinicola feengrottensis</name>
    <dbReference type="NCBI Taxonomy" id="435914"/>
    <lineage>
        <taxon>Bacteria</taxon>
        <taxon>Bacillati</taxon>
        <taxon>Actinomycetota</taxon>
        <taxon>Actinomycetes</taxon>
        <taxon>Mycobacteriales</taxon>
        <taxon>Fodinicola</taxon>
    </lineage>
</organism>
<dbReference type="RefSeq" id="WP_344306378.1">
    <property type="nucleotide sequence ID" value="NZ_BAAANY010000001.1"/>
</dbReference>
<dbReference type="Pfam" id="PF13738">
    <property type="entry name" value="Pyr_redox_3"/>
    <property type="match status" value="1"/>
</dbReference>
<reference evidence="3" key="1">
    <citation type="journal article" date="2019" name="Int. J. Syst. Evol. Microbiol.">
        <title>The Global Catalogue of Microorganisms (GCM) 10K type strain sequencing project: providing services to taxonomists for standard genome sequencing and annotation.</title>
        <authorList>
            <consortium name="The Broad Institute Genomics Platform"/>
            <consortium name="The Broad Institute Genome Sequencing Center for Infectious Disease"/>
            <person name="Wu L."/>
            <person name="Ma J."/>
        </authorList>
    </citation>
    <scope>NUCLEOTIDE SEQUENCE [LARGE SCALE GENOMIC DNA]</scope>
    <source>
        <strain evidence="3">JCM 14718</strain>
    </source>
</reference>
<name>A0ABP4RLC5_9ACTN</name>
<dbReference type="PANTHER" id="PTHR43539:SF78">
    <property type="entry name" value="FLAVIN-CONTAINING MONOOXYGENASE"/>
    <property type="match status" value="1"/>
</dbReference>
<proteinExistence type="predicted"/>
<dbReference type="PRINTS" id="PR00469">
    <property type="entry name" value="PNDRDTASEII"/>
</dbReference>
<keyword evidence="3" id="KW-1185">Reference proteome</keyword>
<evidence type="ECO:0000313" key="2">
    <source>
        <dbReference type="EMBL" id="GAA1656828.1"/>
    </source>
</evidence>
<sequence>MDDCDVLIVGAGQAGLAAGYHLRESGLRTVIVDGADRVGASWRSRWDSLRLFTPARYAGLPGMRFPGPPEAYPGKDEVAEYLAEYAARFALPVRLGTAVTDLRRDGAGGYVAITANGVLQAGQVVVATGPFGAPYVPPAAEDLSPDVPQMHSWAYRSADHVAGPEIGAGVLVVGGGNSGFQIAADLAAAGRRVSVSIGRRNACVPQRLLGRDIFWWQATTGLLRVSADSWLGRRMREADGTVIGLSARELRRRGIVLRARVSAAVGRVVRFADGGTLEPDAVVWATGFRQDYRWLHVPGVLDEDGRVHHRRGITPAPGLYVLGLPWLHTTGSALLGFVGADAAYLAGRIQESAKLSLSS</sequence>
<gene>
    <name evidence="2" type="ORF">GCM10009765_02880</name>
</gene>
<accession>A0ABP4RLC5</accession>
<dbReference type="InterPro" id="IPR050982">
    <property type="entry name" value="Auxin_biosynth/cation_transpt"/>
</dbReference>
<protein>
    <submittedName>
        <fullName evidence="2">NAD(P)/FAD-dependent oxidoreductase</fullName>
    </submittedName>
</protein>
<dbReference type="PRINTS" id="PR00368">
    <property type="entry name" value="FADPNR"/>
</dbReference>
<dbReference type="Proteomes" id="UP001500618">
    <property type="component" value="Unassembled WGS sequence"/>
</dbReference>
<dbReference type="SUPFAM" id="SSF51905">
    <property type="entry name" value="FAD/NAD(P)-binding domain"/>
    <property type="match status" value="2"/>
</dbReference>
<evidence type="ECO:0000313" key="3">
    <source>
        <dbReference type="Proteomes" id="UP001500618"/>
    </source>
</evidence>